<proteinExistence type="predicted"/>
<accession>A0ACC2XKM4</accession>
<evidence type="ECO:0000313" key="1">
    <source>
        <dbReference type="EMBL" id="KAJ9124584.1"/>
    </source>
</evidence>
<protein>
    <submittedName>
        <fullName evidence="1">Uncharacterized protein</fullName>
    </submittedName>
</protein>
<evidence type="ECO:0000313" key="2">
    <source>
        <dbReference type="Proteomes" id="UP001234202"/>
    </source>
</evidence>
<name>A0ACC2XKM4_9TREE</name>
<gene>
    <name evidence="1" type="ORF">QFC24_003377</name>
</gene>
<comment type="caution">
    <text evidence="1">The sequence shown here is derived from an EMBL/GenBank/DDBJ whole genome shotgun (WGS) entry which is preliminary data.</text>
</comment>
<dbReference type="EMBL" id="JASBWV010000010">
    <property type="protein sequence ID" value="KAJ9124584.1"/>
    <property type="molecule type" value="Genomic_DNA"/>
</dbReference>
<reference evidence="1" key="1">
    <citation type="submission" date="2023-04" db="EMBL/GenBank/DDBJ databases">
        <title>Draft Genome sequencing of Naganishia species isolated from polar environments using Oxford Nanopore Technology.</title>
        <authorList>
            <person name="Leo P."/>
            <person name="Venkateswaran K."/>
        </authorList>
    </citation>
    <scope>NUCLEOTIDE SEQUENCE</scope>
    <source>
        <strain evidence="1">DBVPG 5303</strain>
    </source>
</reference>
<organism evidence="1 2">
    <name type="scientific">Naganishia onofrii</name>
    <dbReference type="NCBI Taxonomy" id="1851511"/>
    <lineage>
        <taxon>Eukaryota</taxon>
        <taxon>Fungi</taxon>
        <taxon>Dikarya</taxon>
        <taxon>Basidiomycota</taxon>
        <taxon>Agaricomycotina</taxon>
        <taxon>Tremellomycetes</taxon>
        <taxon>Filobasidiales</taxon>
        <taxon>Filobasidiaceae</taxon>
        <taxon>Naganishia</taxon>
    </lineage>
</organism>
<keyword evidence="2" id="KW-1185">Reference proteome</keyword>
<dbReference type="Proteomes" id="UP001234202">
    <property type="component" value="Unassembled WGS sequence"/>
</dbReference>
<sequence>MDPYNDYAITVHGLSNLCTFSASYYHKVSKCVEVGAKAVYDTKSRTGDVALEFGSKFMLKKNPDVKLKTSNATAKLKINTAGILSASYTQPFRPGIKATFGLALDTQKLHSASARIAAHKVGASLVFNS</sequence>